<dbReference type="OrthoDB" id="5144797at2759"/>
<reference evidence="1 2" key="1">
    <citation type="journal article" date="2016" name="Genome Biol. Evol.">
        <title>Divergent and convergent evolution of fungal pathogenicity.</title>
        <authorList>
            <person name="Shang Y."/>
            <person name="Xiao G."/>
            <person name="Zheng P."/>
            <person name="Cen K."/>
            <person name="Zhan S."/>
            <person name="Wang C."/>
        </authorList>
    </citation>
    <scope>NUCLEOTIDE SEQUENCE [LARGE SCALE GENOMIC DNA]</scope>
    <source>
        <strain evidence="1 2">RCEF 3172</strain>
    </source>
</reference>
<keyword evidence="2" id="KW-1185">Reference proteome</keyword>
<proteinExistence type="predicted"/>
<evidence type="ECO:0000313" key="2">
    <source>
        <dbReference type="Proteomes" id="UP000076863"/>
    </source>
</evidence>
<dbReference type="EMBL" id="AZHA01000002">
    <property type="protein sequence ID" value="OAA50763.1"/>
    <property type="molecule type" value="Genomic_DNA"/>
</dbReference>
<organism evidence="1 2">
    <name type="scientific">Beauveria brongniartii RCEF 3172</name>
    <dbReference type="NCBI Taxonomy" id="1081107"/>
    <lineage>
        <taxon>Eukaryota</taxon>
        <taxon>Fungi</taxon>
        <taxon>Dikarya</taxon>
        <taxon>Ascomycota</taxon>
        <taxon>Pezizomycotina</taxon>
        <taxon>Sordariomycetes</taxon>
        <taxon>Hypocreomycetidae</taxon>
        <taxon>Hypocreales</taxon>
        <taxon>Cordycipitaceae</taxon>
        <taxon>Beauveria</taxon>
        <taxon>Beauveria brongniartii</taxon>
    </lineage>
</organism>
<name>A0A167JU97_9HYPO</name>
<dbReference type="Proteomes" id="UP000076863">
    <property type="component" value="Unassembled WGS sequence"/>
</dbReference>
<comment type="caution">
    <text evidence="1">The sequence shown here is derived from an EMBL/GenBank/DDBJ whole genome shotgun (WGS) entry which is preliminary data.</text>
</comment>
<sequence length="139" mass="15736">MFGWNFLYLLHSSQGTIEFRRGAASTSEEDVFMWIEVALSFIAASINLAAVEKLSKFPATVFGLRSFIEVAGLPDGTIGMFDRSHLRRFFSTASNDAFKEPKPLGKLSDAKFRKLMVKRDEDKRKTVILKKVLQAPSWE</sequence>
<accession>A0A167JU97</accession>
<protein>
    <submittedName>
        <fullName evidence="1">Uncharacterized protein</fullName>
    </submittedName>
</protein>
<gene>
    <name evidence="1" type="ORF">BBO_00710</name>
</gene>
<dbReference type="AlphaFoldDB" id="A0A167JU97"/>
<evidence type="ECO:0000313" key="1">
    <source>
        <dbReference type="EMBL" id="OAA50763.1"/>
    </source>
</evidence>